<reference evidence="10 11" key="1">
    <citation type="journal article" date="2016" name="G3 (Bethesda)">
        <title>First Draft Assembly and Annotation of the Genome of a California Endemic Oak Quercus lobata Nee (Fagaceae).</title>
        <authorList>
            <person name="Sork V.L."/>
            <person name="Fitz-Gibbon S.T."/>
            <person name="Puiu D."/>
            <person name="Crepeau M."/>
            <person name="Gugger P.F."/>
            <person name="Sherman R."/>
            <person name="Stevens K."/>
            <person name="Langley C.H."/>
            <person name="Pellegrini M."/>
            <person name="Salzberg S.L."/>
        </authorList>
    </citation>
    <scope>NUCLEOTIDE SEQUENCE [LARGE SCALE GENOMIC DNA]</scope>
    <source>
        <strain evidence="10 11">cv. SW786</strain>
    </source>
</reference>
<feature type="region of interest" description="Disordered" evidence="8">
    <location>
        <begin position="790"/>
        <end position="906"/>
    </location>
</feature>
<comment type="subunit">
    <text evidence="7">Component of the Mediator complex.</text>
</comment>
<evidence type="ECO:0000256" key="8">
    <source>
        <dbReference type="SAM" id="MobiDB-lite"/>
    </source>
</evidence>
<dbReference type="EnsemblPlants" id="QL03p026982:mrna">
    <property type="protein sequence ID" value="QL03p026982:mrna"/>
    <property type="gene ID" value="QL03p026982"/>
</dbReference>
<organism evidence="10 11">
    <name type="scientific">Quercus lobata</name>
    <name type="common">Valley oak</name>
    <dbReference type="NCBI Taxonomy" id="97700"/>
    <lineage>
        <taxon>Eukaryota</taxon>
        <taxon>Viridiplantae</taxon>
        <taxon>Streptophyta</taxon>
        <taxon>Embryophyta</taxon>
        <taxon>Tracheophyta</taxon>
        <taxon>Spermatophyta</taxon>
        <taxon>Magnoliopsida</taxon>
        <taxon>eudicotyledons</taxon>
        <taxon>Gunneridae</taxon>
        <taxon>Pentapetalae</taxon>
        <taxon>rosids</taxon>
        <taxon>fabids</taxon>
        <taxon>Fagales</taxon>
        <taxon>Fagaceae</taxon>
        <taxon>Quercus</taxon>
    </lineage>
</organism>
<dbReference type="PANTHER" id="PTHR12809">
    <property type="entry name" value="MEDIATOR COMPLEX SUBUNIT"/>
    <property type="match status" value="1"/>
</dbReference>
<comment type="similarity">
    <text evidence="2 7">Belongs to the Mediator complex subunit 14 family.</text>
</comment>
<evidence type="ECO:0000256" key="2">
    <source>
        <dbReference type="ARBA" id="ARBA00007813"/>
    </source>
</evidence>
<evidence type="ECO:0000256" key="6">
    <source>
        <dbReference type="ARBA" id="ARBA00023242"/>
    </source>
</evidence>
<dbReference type="Pfam" id="PF08638">
    <property type="entry name" value="Med14"/>
    <property type="match status" value="1"/>
</dbReference>
<keyword evidence="3 7" id="KW-0805">Transcription regulation</keyword>
<evidence type="ECO:0000256" key="4">
    <source>
        <dbReference type="ARBA" id="ARBA00023159"/>
    </source>
</evidence>
<reference evidence="10" key="2">
    <citation type="submission" date="2021-01" db="UniProtKB">
        <authorList>
            <consortium name="EnsemblPlants"/>
        </authorList>
    </citation>
    <scope>IDENTIFICATION</scope>
</reference>
<feature type="region of interest" description="Disordered" evidence="8">
    <location>
        <begin position="1282"/>
        <end position="1324"/>
    </location>
</feature>
<sequence length="1847" mass="200696">MGTELGQQTVEFSALVSRAAEDSFVALKELVEKEKEKSQSLLLSSSTSTSTSSSSSGEASQLDTERKINLLKYIVKTQQRMLRLNVLAKWCQQVPLIQYCQQLGSTLSSHDTCFTQAADSLFFMHEGLQQARAPVYDVPSAIEVLLTGTYERLPKCIENVGIQSTLTEDQQKPALKKLDTLVRSKLLEVSLPKEISEVKVSDGTALLRVDGEFKVLVTLGYRGHLSMWRILHLELLVGERSGLVKLEELRRHALGDDLERRMAAAENPFITLYTVLHELCVALVMDTVIRQVQALRQGRWKDAIRFELISDGSTGHGGSAGSTQLNPDGEADSSGLRTPGLKVLYWLDFDKNSGTSDSGSCPFIKIEPGPDLHIKCLHSTFVIDPLTGKEAEFSLDQSCIDVEKLLLRAICCNRYTRLLEIQKELGKNVQICRVVGDVVLQSHLEEPDIDYRKKDNKSGTRDYEGQEVLRVRAYGSSFFTLGINIRNGRFLLQSSRNILEPSVLTECEEALNQGSMTAAEVFISLRSKSTLHLFASIGRFLGLEVYEQGFAAVKVPKNIGNGSSMLLMGFPDCGSSYFLLMLLDKDFKPLFKLLETQQDPSGKAHSFNDLNNVMRIKNIDIGQMQMLEDEMNLSLLDLGKRHSFLPSAGGPNQTSEHGILSDIGLESSMQLAECPSSSFSSVVDEVFELEKGSSVPPFSVQNLSSSYNTSPASHFGSAPMNLHSLKAGTPSPKWEGGMQISQINNVAKVSSMATHYNGSLYSSGNLKGPVQSNSVGSLSSVTGRSATVKKLSASKSEQDLASLRSPHSVEATTDEDQLRLLNDTSKDSVYGSRSARLLSPSRTTGPRMPVPGAKPNGLRSSPTGPLAGSFRVAGSSSCTTTPVSHTPEPAICQSPSQDVSKHDKNPRKRMVSDILSSIPSLQGLEENTGFYKRRKISESTHSQQPSSQALLSIEMVAKSEGYSYGNLIAEANKGNVPSGIYVSALLQVVRHCSLSIKHARLTSQMETLEIPYVEEVGLRNASSNIWFRLPFARGDSWQHICLRLGRPGSMHWDVKINDQHFRDLWELQKGSSSTPWGSGVRIANTSDIDSHIRYDPDGVVLSYQSVEADSIKKLVADIRRLSNARMFALGMRKLLGVRADEKPEECSANSDVKTPVGAKCALETADKLSEQMRRAFRIEAVGLMSLWFSFGSGVLARFVVEWESGKEGCTMHVSPDQLWPHTKFLEDFINGAEVASLLDCIRLTTGPLHALSGATRPARAGPVPGVPGVAFPKQPGYITSPGLLPGSSTTNVSQATSVPPGNPTPSSATGPPPNHSLHGAPMLNAAGRGGPGIVPSSLLPIDVSVVLRGPYWIRIIYRKHFAVDMRCFAGDQVWLQPATPPKGGSAVGGSLPCPQFRPFIMEHVAQELNCLDPNFASTQQMAGLANSNGQNPSTVAQLSAANGNRVNLPSSAAMSRAGNQVAGINRVGNALGTSNLAVMGSGVALRRSPGTSVPAHLRGELNTAIIGLGDDGGYGGGWVPLVALKKVLRGILKYLGVLWLFAQLPNLLKEILGSILKDNEGALLNLDQEQPALRFFVGGYVFAVSVHRVQLLLQVLSVKRFHHHQQQQQQQQPNSAAAQEELTQPEISEICDYFSRRVASEPYDASRVASFITLLTLPISILREFLKLIAWKKGLAQVQGGDLAPAQKPRIELCLENHTGLSTEENSENSSVAKSNIHYDRPHNSVDFALTVVLDPAHIPHINAAGGAAWLPYCVSVRLRFSFGENQNVSFLGMEGSHGGRACWFRVDDWEKCRVGVARAVEVNGSSTADVSQGRLRIVADSVQRTLHKFLQGLRDGGGVTASSGST</sequence>
<evidence type="ECO:0000256" key="7">
    <source>
        <dbReference type="RuleBase" id="RU365082"/>
    </source>
</evidence>
<accession>A0A7N2L5U5</accession>
<evidence type="ECO:0000259" key="9">
    <source>
        <dbReference type="Pfam" id="PF08638"/>
    </source>
</evidence>
<feature type="compositionally biased region" description="Polar residues" evidence="8">
    <location>
        <begin position="874"/>
        <end position="884"/>
    </location>
</feature>
<dbReference type="Proteomes" id="UP000594261">
    <property type="component" value="Chromosome 3"/>
</dbReference>
<feature type="region of interest" description="Disordered" evidence="8">
    <location>
        <begin position="315"/>
        <end position="334"/>
    </location>
</feature>
<dbReference type="InterPro" id="IPR055122">
    <property type="entry name" value="Med14_N"/>
</dbReference>
<gene>
    <name evidence="10" type="primary">LOC115980100</name>
</gene>
<dbReference type="InterPro" id="IPR013947">
    <property type="entry name" value="Mediator_Med14"/>
</dbReference>
<dbReference type="KEGG" id="qlo:115980100"/>
<keyword evidence="11" id="KW-1185">Reference proteome</keyword>
<dbReference type="GO" id="GO:0003712">
    <property type="term" value="F:transcription coregulator activity"/>
    <property type="evidence" value="ECO:0007669"/>
    <property type="project" value="UniProtKB-UniRule"/>
</dbReference>
<evidence type="ECO:0000313" key="11">
    <source>
        <dbReference type="Proteomes" id="UP000594261"/>
    </source>
</evidence>
<evidence type="ECO:0000256" key="1">
    <source>
        <dbReference type="ARBA" id="ARBA00004123"/>
    </source>
</evidence>
<dbReference type="FunCoup" id="A0A7N2L5U5">
    <property type="interactions" value="2054"/>
</dbReference>
<proteinExistence type="inferred from homology"/>
<dbReference type="GeneID" id="115980100"/>
<dbReference type="GO" id="GO:0006357">
    <property type="term" value="P:regulation of transcription by RNA polymerase II"/>
    <property type="evidence" value="ECO:0007669"/>
    <property type="project" value="InterPro"/>
</dbReference>
<dbReference type="GO" id="GO:0016592">
    <property type="term" value="C:mediator complex"/>
    <property type="evidence" value="ECO:0007669"/>
    <property type="project" value="UniProtKB-UniRule"/>
</dbReference>
<dbReference type="GO" id="GO:0070847">
    <property type="term" value="C:core mediator complex"/>
    <property type="evidence" value="ECO:0007669"/>
    <property type="project" value="TreeGrafter"/>
</dbReference>
<feature type="domain" description="Mediator complex subunit MED14 N-terminal" evidence="9">
    <location>
        <begin position="9"/>
        <end position="220"/>
    </location>
</feature>
<comment type="function">
    <text evidence="7">Component of the Mediator complex, a coactivator involved in the regulated transcription of nearly all RNA polymerase II-dependent genes. Mediator functions as a bridge to convey information from gene-specific regulatory proteins to the basal RNA polymerase II transcription machinery. Mediator is recruited to promoters by direct interactions with regulatory proteins and serves as a scaffold for the assembly of a functional preinitiation complex with RNA polymerase II and the general transcription factors.</text>
</comment>
<keyword evidence="6 7" id="KW-0539">Nucleus</keyword>
<evidence type="ECO:0000256" key="3">
    <source>
        <dbReference type="ARBA" id="ARBA00023015"/>
    </source>
</evidence>
<feature type="region of interest" description="Disordered" evidence="8">
    <location>
        <begin position="36"/>
        <end position="60"/>
    </location>
</feature>
<keyword evidence="5 7" id="KW-0804">Transcription</keyword>
<dbReference type="OMA" id="LDQNCID"/>
<comment type="subcellular location">
    <subcellularLocation>
        <location evidence="1 7">Nucleus</location>
    </subcellularLocation>
</comment>
<protein>
    <recommendedName>
        <fullName evidence="7">Mediator of RNA polymerase II transcription subunit 14</fullName>
    </recommendedName>
    <alternativeName>
        <fullName evidence="7">Mediator complex subunit 14</fullName>
    </alternativeName>
</protein>
<evidence type="ECO:0000256" key="5">
    <source>
        <dbReference type="ARBA" id="ARBA00023163"/>
    </source>
</evidence>
<feature type="compositionally biased region" description="Polar residues" evidence="8">
    <location>
        <begin position="1286"/>
        <end position="1309"/>
    </location>
</feature>
<dbReference type="RefSeq" id="XP_030958229.1">
    <property type="nucleotide sequence ID" value="XM_031102369.1"/>
</dbReference>
<evidence type="ECO:0000313" key="10">
    <source>
        <dbReference type="EnsemblPlants" id="QL03p026982:mrna"/>
    </source>
</evidence>
<name>A0A7N2L5U5_QUELO</name>
<dbReference type="Gramene" id="QL03p026982:mrna">
    <property type="protein sequence ID" value="QL03p026982:mrna"/>
    <property type="gene ID" value="QL03p026982"/>
</dbReference>
<feature type="compositionally biased region" description="Low complexity" evidence="8">
    <location>
        <begin position="40"/>
        <end position="56"/>
    </location>
</feature>
<keyword evidence="4 7" id="KW-0010">Activator</keyword>
<dbReference type="PANTHER" id="PTHR12809:SF2">
    <property type="entry name" value="MEDIATOR OF RNA POLYMERASE II TRANSCRIPTION SUBUNIT 14"/>
    <property type="match status" value="1"/>
</dbReference>
<dbReference type="OrthoDB" id="205099at2759"/>
<dbReference type="EMBL" id="LRBV02000003">
    <property type="status" value="NOT_ANNOTATED_CDS"/>
    <property type="molecule type" value="Genomic_DNA"/>
</dbReference>
<dbReference type="InParanoid" id="A0A7N2L5U5"/>